<accession>A0ABR6KR06</accession>
<organism evidence="2 3">
    <name type="scientific">Parabacteroides faecis</name>
    <dbReference type="NCBI Taxonomy" id="1217282"/>
    <lineage>
        <taxon>Bacteria</taxon>
        <taxon>Pseudomonadati</taxon>
        <taxon>Bacteroidota</taxon>
        <taxon>Bacteroidia</taxon>
        <taxon>Bacteroidales</taxon>
        <taxon>Tannerellaceae</taxon>
        <taxon>Parabacteroides</taxon>
    </lineage>
</organism>
<dbReference type="RefSeq" id="WP_183671794.1">
    <property type="nucleotide sequence ID" value="NZ_BMPB01000011.1"/>
</dbReference>
<keyword evidence="1" id="KW-0472">Membrane</keyword>
<evidence type="ECO:0000256" key="1">
    <source>
        <dbReference type="SAM" id="Phobius"/>
    </source>
</evidence>
<gene>
    <name evidence="2" type="ORF">GGQ57_003855</name>
</gene>
<protein>
    <recommendedName>
        <fullName evidence="4">Alkyl hydroperoxide reductase subunit C/ Thiol specific antioxidant domain-containing protein</fullName>
    </recommendedName>
</protein>
<keyword evidence="1" id="KW-0812">Transmembrane</keyword>
<evidence type="ECO:0000313" key="2">
    <source>
        <dbReference type="EMBL" id="MBB4623931.1"/>
    </source>
</evidence>
<evidence type="ECO:0008006" key="4">
    <source>
        <dbReference type="Google" id="ProtNLM"/>
    </source>
</evidence>
<sequence>MKISLINIIVSVITLAIAAGLFYNNRRPSDNIDDMMMFTLLRNAEANANNQWRNFVPDKKFQNDSLCAFVEKLKKPILMLRIKETSCQTCVSNELDKIKELKENGIKCALLVTYSPSIIKKLLRAKKCNNITIFHIPNDCLYDNWYIEQYEAPYYFVLHPNKMASDFFLPEKSKPELTDFYIKSVASLFYAGNSLANKKYL</sequence>
<keyword evidence="3" id="KW-1185">Reference proteome</keyword>
<comment type="caution">
    <text evidence="2">The sequence shown here is derived from an EMBL/GenBank/DDBJ whole genome shotgun (WGS) entry which is preliminary data.</text>
</comment>
<dbReference type="Proteomes" id="UP000533637">
    <property type="component" value="Unassembled WGS sequence"/>
</dbReference>
<feature type="transmembrane region" description="Helical" evidence="1">
    <location>
        <begin position="6"/>
        <end position="23"/>
    </location>
</feature>
<dbReference type="EMBL" id="JACHOC010000008">
    <property type="protein sequence ID" value="MBB4623931.1"/>
    <property type="molecule type" value="Genomic_DNA"/>
</dbReference>
<proteinExistence type="predicted"/>
<name>A0ABR6KR06_9BACT</name>
<keyword evidence="1" id="KW-1133">Transmembrane helix</keyword>
<reference evidence="2 3" key="1">
    <citation type="submission" date="2020-08" db="EMBL/GenBank/DDBJ databases">
        <title>Genomic Encyclopedia of Type Strains, Phase IV (KMG-IV): sequencing the most valuable type-strain genomes for metagenomic binning, comparative biology and taxonomic classification.</title>
        <authorList>
            <person name="Goeker M."/>
        </authorList>
    </citation>
    <scope>NUCLEOTIDE SEQUENCE [LARGE SCALE GENOMIC DNA]</scope>
    <source>
        <strain evidence="2 3">DSM 102983</strain>
    </source>
</reference>
<evidence type="ECO:0000313" key="3">
    <source>
        <dbReference type="Proteomes" id="UP000533637"/>
    </source>
</evidence>